<dbReference type="InterPro" id="IPR005162">
    <property type="entry name" value="Retrotrans_gag_dom"/>
</dbReference>
<organism evidence="2 3">
    <name type="scientific">Mucuna pruriens</name>
    <name type="common">Velvet bean</name>
    <name type="synonym">Dolichos pruriens</name>
    <dbReference type="NCBI Taxonomy" id="157652"/>
    <lineage>
        <taxon>Eukaryota</taxon>
        <taxon>Viridiplantae</taxon>
        <taxon>Streptophyta</taxon>
        <taxon>Embryophyta</taxon>
        <taxon>Tracheophyta</taxon>
        <taxon>Spermatophyta</taxon>
        <taxon>Magnoliopsida</taxon>
        <taxon>eudicotyledons</taxon>
        <taxon>Gunneridae</taxon>
        <taxon>Pentapetalae</taxon>
        <taxon>rosids</taxon>
        <taxon>fabids</taxon>
        <taxon>Fabales</taxon>
        <taxon>Fabaceae</taxon>
        <taxon>Papilionoideae</taxon>
        <taxon>50 kb inversion clade</taxon>
        <taxon>NPAAA clade</taxon>
        <taxon>indigoferoid/millettioid clade</taxon>
        <taxon>Phaseoleae</taxon>
        <taxon>Mucuna</taxon>
    </lineage>
</organism>
<evidence type="ECO:0000313" key="2">
    <source>
        <dbReference type="EMBL" id="RDX71212.1"/>
    </source>
</evidence>
<feature type="domain" description="Retrotransposon gag" evidence="1">
    <location>
        <begin position="113"/>
        <end position="184"/>
    </location>
</feature>
<dbReference type="Proteomes" id="UP000257109">
    <property type="component" value="Unassembled WGS sequence"/>
</dbReference>
<accession>A0A371EYT6</accession>
<evidence type="ECO:0000313" key="3">
    <source>
        <dbReference type="Proteomes" id="UP000257109"/>
    </source>
</evidence>
<comment type="caution">
    <text evidence="2">The sequence shown here is derived from an EMBL/GenBank/DDBJ whole genome shotgun (WGS) entry which is preliminary data.</text>
</comment>
<dbReference type="Pfam" id="PF03732">
    <property type="entry name" value="Retrotrans_gag"/>
    <property type="match status" value="1"/>
</dbReference>
<protein>
    <recommendedName>
        <fullName evidence="1">Retrotransposon gag domain-containing protein</fullName>
    </recommendedName>
</protein>
<evidence type="ECO:0000259" key="1">
    <source>
        <dbReference type="Pfam" id="PF03732"/>
    </source>
</evidence>
<gene>
    <name evidence="2" type="ORF">CR513_49475</name>
</gene>
<keyword evidence="3" id="KW-1185">Reference proteome</keyword>
<name>A0A371EYT6_MUCPR</name>
<feature type="non-terminal residue" evidence="2">
    <location>
        <position position="1"/>
    </location>
</feature>
<sequence length="190" mass="22381">MEASSNKEEEAQPAKSSLITPFLSYAYMGSHSQEGENEKNEKLHEAFGELQEEVRRYFWGEKSEEKRMEGPSVDWGSLSPKSKFMMSYIRELGMNLNKVGKGLDLVYKVVVRLVTVKFGDYALVWWTQVLEDIKRGEKDSCEDWVALKRLMRNMDLDNKFQRLYQGSRSVEEYHKKMKMDLMRVKIRENE</sequence>
<proteinExistence type="predicted"/>
<dbReference type="AlphaFoldDB" id="A0A371EYT6"/>
<reference evidence="2" key="1">
    <citation type="submission" date="2018-05" db="EMBL/GenBank/DDBJ databases">
        <title>Draft genome of Mucuna pruriens seed.</title>
        <authorList>
            <person name="Nnadi N.E."/>
            <person name="Vos R."/>
            <person name="Hasami M.H."/>
            <person name="Devisetty U.K."/>
            <person name="Aguiy J.C."/>
        </authorList>
    </citation>
    <scope>NUCLEOTIDE SEQUENCE [LARGE SCALE GENOMIC DNA]</scope>
    <source>
        <strain evidence="2">JCA_2017</strain>
    </source>
</reference>
<dbReference type="OrthoDB" id="1934635at2759"/>
<dbReference type="EMBL" id="QJKJ01011424">
    <property type="protein sequence ID" value="RDX71212.1"/>
    <property type="molecule type" value="Genomic_DNA"/>
</dbReference>